<reference evidence="1" key="1">
    <citation type="submission" date="2022-10" db="EMBL/GenBank/DDBJ databases">
        <title>Complete Genome of Trichothecium roseum strain YXFP-22015, a Plant Pathogen Isolated from Citrus.</title>
        <authorList>
            <person name="Wang Y."/>
            <person name="Zhu L."/>
        </authorList>
    </citation>
    <scope>NUCLEOTIDE SEQUENCE</scope>
    <source>
        <strain evidence="1">YXFP-22015</strain>
    </source>
</reference>
<name>A0ACC0V653_9HYPO</name>
<protein>
    <submittedName>
        <fullName evidence="1">Uncharacterized protein</fullName>
    </submittedName>
</protein>
<evidence type="ECO:0000313" key="2">
    <source>
        <dbReference type="Proteomes" id="UP001163324"/>
    </source>
</evidence>
<accession>A0ACC0V653</accession>
<dbReference type="Proteomes" id="UP001163324">
    <property type="component" value="Chromosome 3"/>
</dbReference>
<comment type="caution">
    <text evidence="1">The sequence shown here is derived from an EMBL/GenBank/DDBJ whole genome shotgun (WGS) entry which is preliminary data.</text>
</comment>
<dbReference type="EMBL" id="CM047942">
    <property type="protein sequence ID" value="KAI9901886.1"/>
    <property type="molecule type" value="Genomic_DNA"/>
</dbReference>
<gene>
    <name evidence="1" type="ORF">N3K66_003703</name>
</gene>
<organism evidence="1 2">
    <name type="scientific">Trichothecium roseum</name>
    <dbReference type="NCBI Taxonomy" id="47278"/>
    <lineage>
        <taxon>Eukaryota</taxon>
        <taxon>Fungi</taxon>
        <taxon>Dikarya</taxon>
        <taxon>Ascomycota</taxon>
        <taxon>Pezizomycotina</taxon>
        <taxon>Sordariomycetes</taxon>
        <taxon>Hypocreomycetidae</taxon>
        <taxon>Hypocreales</taxon>
        <taxon>Hypocreales incertae sedis</taxon>
        <taxon>Trichothecium</taxon>
    </lineage>
</organism>
<evidence type="ECO:0000313" key="1">
    <source>
        <dbReference type="EMBL" id="KAI9901886.1"/>
    </source>
</evidence>
<keyword evidence="2" id="KW-1185">Reference proteome</keyword>
<sequence length="480" mass="52945">MADGTTSPPIMASKATTSSFSAPTQGHSLRRAVTIDESSRGRHQPKIHHVPSVASMESGRGRASSFSDRSFGDARESLGLQQPVTPPETSLTAPLSLAFAVLPAFAGVFFKNGSAIVTDISLLGVASVFLHASVTQPWAWYHSAQEIRVQREARMGALVDDESDFESPDRASDDHLDSASEDGETGDERKERPEEHDSKELPTFVPQKPQQVKASKGLYRYEVFALLTCFAFPMLAAYLLHAIRAQLSRPSEGLVSNYNLTIFVLVSELRVLRHVSSLFQSRINHLQREVQADSCGPPTARTKQIEEMLDRLQKLEARSDAEEALVQNSLSVNASAKPDQKATLAKEVRDSIQPELDALNRAVRRYEKKATLLQSQTEARFIALESRMEDAIALAAAAARKGTSQKSTMAWALEWVVLVLLFPFKAVVHLLLFPLRSFLSLVKAKPQKPAPKPSRPNRGGRGNLQTRYSGDRIPSRVSRR</sequence>
<proteinExistence type="predicted"/>